<accession>A0AAV2ASR6</accession>
<dbReference type="EMBL" id="CAXIEN010000198">
    <property type="protein sequence ID" value="CAL1286099.1"/>
    <property type="molecule type" value="Genomic_DNA"/>
</dbReference>
<proteinExistence type="predicted"/>
<evidence type="ECO:0000313" key="3">
    <source>
        <dbReference type="Proteomes" id="UP001497382"/>
    </source>
</evidence>
<protein>
    <submittedName>
        <fullName evidence="2">Uncharacterized protein</fullName>
    </submittedName>
</protein>
<keyword evidence="1" id="KW-1133">Transmembrane helix</keyword>
<name>A0AAV2ASR6_9ARAC</name>
<evidence type="ECO:0000256" key="1">
    <source>
        <dbReference type="SAM" id="Phobius"/>
    </source>
</evidence>
<reference evidence="2 3" key="1">
    <citation type="submission" date="2024-04" db="EMBL/GenBank/DDBJ databases">
        <authorList>
            <person name="Rising A."/>
            <person name="Reimegard J."/>
            <person name="Sonavane S."/>
            <person name="Akerstrom W."/>
            <person name="Nylinder S."/>
            <person name="Hedman E."/>
            <person name="Kallberg Y."/>
        </authorList>
    </citation>
    <scope>NUCLEOTIDE SEQUENCE [LARGE SCALE GENOMIC DNA]</scope>
</reference>
<feature type="transmembrane region" description="Helical" evidence="1">
    <location>
        <begin position="34"/>
        <end position="51"/>
    </location>
</feature>
<comment type="caution">
    <text evidence="2">The sequence shown here is derived from an EMBL/GenBank/DDBJ whole genome shotgun (WGS) entry which is preliminary data.</text>
</comment>
<keyword evidence="3" id="KW-1185">Reference proteome</keyword>
<dbReference type="Proteomes" id="UP001497382">
    <property type="component" value="Unassembled WGS sequence"/>
</dbReference>
<sequence length="74" mass="8439">MAFTIVELQIKLLVLLIAANLLSMYITYPSTRPLVLFFSAITCLCSFTLTMRKYILNLFEAAESSFALKIRDEL</sequence>
<dbReference type="AlphaFoldDB" id="A0AAV2ASR6"/>
<keyword evidence="1" id="KW-0472">Membrane</keyword>
<gene>
    <name evidence="2" type="ORF">LARSCL_LOCUS14057</name>
</gene>
<evidence type="ECO:0000313" key="2">
    <source>
        <dbReference type="EMBL" id="CAL1286099.1"/>
    </source>
</evidence>
<organism evidence="2 3">
    <name type="scientific">Larinioides sclopetarius</name>
    <dbReference type="NCBI Taxonomy" id="280406"/>
    <lineage>
        <taxon>Eukaryota</taxon>
        <taxon>Metazoa</taxon>
        <taxon>Ecdysozoa</taxon>
        <taxon>Arthropoda</taxon>
        <taxon>Chelicerata</taxon>
        <taxon>Arachnida</taxon>
        <taxon>Araneae</taxon>
        <taxon>Araneomorphae</taxon>
        <taxon>Entelegynae</taxon>
        <taxon>Araneoidea</taxon>
        <taxon>Araneidae</taxon>
        <taxon>Larinioides</taxon>
    </lineage>
</organism>
<keyword evidence="1" id="KW-0812">Transmembrane</keyword>
<feature type="transmembrane region" description="Helical" evidence="1">
    <location>
        <begin position="12"/>
        <end position="28"/>
    </location>
</feature>